<dbReference type="GO" id="GO:0005737">
    <property type="term" value="C:cytoplasm"/>
    <property type="evidence" value="ECO:0007669"/>
    <property type="project" value="TreeGrafter"/>
</dbReference>
<dbReference type="Pfam" id="PF00501">
    <property type="entry name" value="AMP-binding"/>
    <property type="match status" value="1"/>
</dbReference>
<dbReference type="InterPro" id="IPR020806">
    <property type="entry name" value="PKS_PP-bd"/>
</dbReference>
<dbReference type="Pfam" id="PF00550">
    <property type="entry name" value="PP-binding"/>
    <property type="match status" value="1"/>
</dbReference>
<dbReference type="PROSITE" id="PS00012">
    <property type="entry name" value="PHOSPHOPANTETHEINE"/>
    <property type="match status" value="1"/>
</dbReference>
<dbReference type="Pfam" id="PF00668">
    <property type="entry name" value="Condensation"/>
    <property type="match status" value="1"/>
</dbReference>
<organism evidence="6 7">
    <name type="scientific">Streptoalloteichus hindustanus</name>
    <dbReference type="NCBI Taxonomy" id="2017"/>
    <lineage>
        <taxon>Bacteria</taxon>
        <taxon>Bacillati</taxon>
        <taxon>Actinomycetota</taxon>
        <taxon>Actinomycetes</taxon>
        <taxon>Pseudonocardiales</taxon>
        <taxon>Pseudonocardiaceae</taxon>
        <taxon>Streptoalloteichus</taxon>
    </lineage>
</organism>
<evidence type="ECO:0000313" key="7">
    <source>
        <dbReference type="Proteomes" id="UP000184501"/>
    </source>
</evidence>
<dbReference type="CDD" id="cd05930">
    <property type="entry name" value="A_NRPS"/>
    <property type="match status" value="1"/>
</dbReference>
<keyword evidence="2" id="KW-0596">Phosphopantetheine</keyword>
<dbReference type="OrthoDB" id="2472181at2"/>
<dbReference type="InterPro" id="IPR036736">
    <property type="entry name" value="ACP-like_sf"/>
</dbReference>
<evidence type="ECO:0000256" key="1">
    <source>
        <dbReference type="ARBA" id="ARBA00001957"/>
    </source>
</evidence>
<dbReference type="PANTHER" id="PTHR45527:SF1">
    <property type="entry name" value="FATTY ACID SYNTHASE"/>
    <property type="match status" value="1"/>
</dbReference>
<comment type="cofactor">
    <cofactor evidence="1">
        <name>pantetheine 4'-phosphate</name>
        <dbReference type="ChEBI" id="CHEBI:47942"/>
    </cofactor>
</comment>
<dbReference type="Gene3D" id="3.30.300.30">
    <property type="match status" value="1"/>
</dbReference>
<evidence type="ECO:0000256" key="3">
    <source>
        <dbReference type="ARBA" id="ARBA00022553"/>
    </source>
</evidence>
<evidence type="ECO:0000259" key="5">
    <source>
        <dbReference type="PROSITE" id="PS50075"/>
    </source>
</evidence>
<gene>
    <name evidence="6" type="ORF">SAMN05444320_10338</name>
</gene>
<dbReference type="PANTHER" id="PTHR45527">
    <property type="entry name" value="NONRIBOSOMAL PEPTIDE SYNTHETASE"/>
    <property type="match status" value="1"/>
</dbReference>
<dbReference type="GO" id="GO:0044550">
    <property type="term" value="P:secondary metabolite biosynthetic process"/>
    <property type="evidence" value="ECO:0007669"/>
    <property type="project" value="UniProtKB-ARBA"/>
</dbReference>
<dbReference type="Pfam" id="PF13193">
    <property type="entry name" value="AMP-binding_C"/>
    <property type="match status" value="1"/>
</dbReference>
<dbReference type="InterPro" id="IPR001242">
    <property type="entry name" value="Condensation_dom"/>
</dbReference>
<dbReference type="Gene3D" id="3.30.559.10">
    <property type="entry name" value="Chloramphenicol acetyltransferase-like domain"/>
    <property type="match status" value="2"/>
</dbReference>
<dbReference type="FunFam" id="2.30.38.10:FF:000001">
    <property type="entry name" value="Non-ribosomal peptide synthetase PvdI"/>
    <property type="match status" value="1"/>
</dbReference>
<keyword evidence="7" id="KW-1185">Reference proteome</keyword>
<dbReference type="InterPro" id="IPR025110">
    <property type="entry name" value="AMP-bd_C"/>
</dbReference>
<name>A0A1M5AAW0_STRHI</name>
<evidence type="ECO:0000313" key="6">
    <source>
        <dbReference type="EMBL" id="SHF27294.1"/>
    </source>
</evidence>
<accession>A0A1M5AAW0</accession>
<evidence type="ECO:0000256" key="4">
    <source>
        <dbReference type="SAM" id="MobiDB-lite"/>
    </source>
</evidence>
<sequence length="1573" mass="169576">MAERNEPPTGRLAEQKRRLLRRRLAERGLAGAAPPRGVPRRTGRDALPLSFAQQRMWAAQSIDPASAANNLCVAFHVAGELNHEALRVAAERVVARHEILRTVYRTDADGRPTQAVLPEPTTSPALPVVDLADLADLADIMPADREAAIEQAVREAASQPFDLTRDRPLRLTLLRLAERDHVLVIVAHHIALDEACWEILLRELTAFYGEHVTGEPAALPPLSLHYGDFAAWEQEHATDEAHAEHLAYWARRLTPWPEPVALPTDFARPAVAAEDSAVRTRPVPAELHRRIRELGREHGATTFMVLLGAFSALLHRYGGVTDIAVGSPAMNRDRSELDGVLGNFANTLVLRTDLDGDPDFTELLGRVREVCAEGYAHQGTPFEKVVEHVRPHRTASQHALFNVMFLLRTERFAEFRLPDLTLARMPVGESANQFDLTMAAVLDGDELTLEATYRTDLFTESTVDRVLVHLEQVLSGVAADPTVTLGQLDVLGPGERERVLVTWNDTAHETPSATLPELFEAQARRTPDAPALVFGEDAYSYAELNHLANRLAHLLIRRGASTEDIVGLALPRSVDMVVSVLAVPKAGAAYLPLDPDYPPERVAFMRDDARPVLVLTTAGALAEDAERGGVPHLALDADDTLAVLRDMPTANPTNADRSRPLSAANAAYVTYTSGSTGTPKGVIGLHSGLANRVSWFGHVFPDQREATVCAKTSLNFLDSATELLGAWLHGGRVVLADPVAARNPLDLAELVARSGVDRITVVPSLLNALLEHADPASLRRCGLWISSGERLDPALVRRFEELLPDSRLLNFYGASEGSGDSLFAPCVDGDAPVGRPIHNTRVVVLDPALRPVPVGVVGELYFAGAGLGRGYLRRPELTAERFVADPFGPPGSRMYRTGDLVRWRANGVLEYLGRADQQVKVRGFRIELGEVEAVLARHPAVRRCVVVARSDDRGGARLVAYVVPTEPAGTAGSTVSTVSNVSTSDSARPDDVEPAELRRHLADALPDYMVPSAFVLLPELPLTPSGKLDRRALPAPDLSPTTTGRPPRTPDEEVLCRLFAEVLGLREVGADDGFFALGGDSIVSIQLASRARAAGVPISPWDVFQYQTAEALADLVARTRAETASTVEEESGATGPGTSQHSALPLTPIMRERLDSRQSAVLTTPAGLTPDGFHAAVAAVLGRHPVLRSRITTAGDPGSASGVEVLPTAEAPAHDRAFRVDASRTDDAEIAEAVDRARKAEEPSPGRSTVDIRWFDAGAERDGRVVVNVRGLPLDGESWRVLLWDLVRYWSAAERGEAHRPEPVAASFREWVEHLPPERTTEREGPAPAEGMASTLDAERFRPLWTILPERFHTTPDEVVLTGLALALTATAPRSALVVEVERTGRGAVGGDIDVSGVVGCFGHRVLVRLDLGSVEVSDALSGGDAAGAALKRVKELLRTAPAAEADDLDPAEISVRVDLVDLQHADGAALPPGWRVLDLDLGAVPVPPGHLSIEVQVLDGGSGPALSVTCRWATGSSADDAVRELVDTWFHALDGLATHGGREDAGGHTPSDFPMVDVSQSFLDQLRTRWGQ</sequence>
<dbReference type="Gene3D" id="3.30.559.30">
    <property type="entry name" value="Nonribosomal peptide synthetase, condensation domain"/>
    <property type="match status" value="2"/>
</dbReference>
<dbReference type="InterPro" id="IPR009081">
    <property type="entry name" value="PP-bd_ACP"/>
</dbReference>
<reference evidence="6 7" key="1">
    <citation type="submission" date="2016-11" db="EMBL/GenBank/DDBJ databases">
        <authorList>
            <person name="Jaros S."/>
            <person name="Januszkiewicz K."/>
            <person name="Wedrychowicz H."/>
        </authorList>
    </citation>
    <scope>NUCLEOTIDE SEQUENCE [LARGE SCALE GENOMIC DNA]</scope>
    <source>
        <strain evidence="6 7">DSM 44523</strain>
    </source>
</reference>
<dbReference type="STRING" id="2017.SAMN05444320_10338"/>
<feature type="compositionally biased region" description="Low complexity" evidence="4">
    <location>
        <begin position="973"/>
        <end position="986"/>
    </location>
</feature>
<dbReference type="SMART" id="SM00823">
    <property type="entry name" value="PKS_PP"/>
    <property type="match status" value="1"/>
</dbReference>
<feature type="region of interest" description="Disordered" evidence="4">
    <location>
        <begin position="1026"/>
        <end position="1050"/>
    </location>
</feature>
<dbReference type="InterPro" id="IPR042099">
    <property type="entry name" value="ANL_N_sf"/>
</dbReference>
<dbReference type="CDD" id="cd19531">
    <property type="entry name" value="LCL_NRPS-like"/>
    <property type="match status" value="1"/>
</dbReference>
<dbReference type="GO" id="GO:0031177">
    <property type="term" value="F:phosphopantetheine binding"/>
    <property type="evidence" value="ECO:0007669"/>
    <property type="project" value="InterPro"/>
</dbReference>
<dbReference type="InterPro" id="IPR006162">
    <property type="entry name" value="Ppantetheine_attach_site"/>
</dbReference>
<dbReference type="SUPFAM" id="SSF56801">
    <property type="entry name" value="Acetyl-CoA synthetase-like"/>
    <property type="match status" value="1"/>
</dbReference>
<keyword evidence="3" id="KW-0597">Phosphoprotein</keyword>
<proteinExistence type="predicted"/>
<dbReference type="GO" id="GO:0043041">
    <property type="term" value="P:amino acid activation for nonribosomal peptide biosynthetic process"/>
    <property type="evidence" value="ECO:0007669"/>
    <property type="project" value="TreeGrafter"/>
</dbReference>
<dbReference type="InterPro" id="IPR020845">
    <property type="entry name" value="AMP-binding_CS"/>
</dbReference>
<dbReference type="SUPFAM" id="SSF52777">
    <property type="entry name" value="CoA-dependent acyltransferases"/>
    <property type="match status" value="4"/>
</dbReference>
<dbReference type="FunFam" id="3.40.50.980:FF:000001">
    <property type="entry name" value="Non-ribosomal peptide synthetase"/>
    <property type="match status" value="1"/>
</dbReference>
<protein>
    <submittedName>
        <fullName evidence="6">Non-ribosomal peptide synthase domain TIGR01720/amino acid adenylation domain-containing protein</fullName>
    </submittedName>
</protein>
<dbReference type="InterPro" id="IPR045851">
    <property type="entry name" value="AMP-bd_C_sf"/>
</dbReference>
<dbReference type="GO" id="GO:0008610">
    <property type="term" value="P:lipid biosynthetic process"/>
    <property type="evidence" value="ECO:0007669"/>
    <property type="project" value="UniProtKB-ARBA"/>
</dbReference>
<dbReference type="PROSITE" id="PS50075">
    <property type="entry name" value="CARRIER"/>
    <property type="match status" value="1"/>
</dbReference>
<dbReference type="InterPro" id="IPR000873">
    <property type="entry name" value="AMP-dep_synth/lig_dom"/>
</dbReference>
<dbReference type="RefSeq" id="WP_143174066.1">
    <property type="nucleotide sequence ID" value="NZ_FQVN01000003.1"/>
</dbReference>
<feature type="region of interest" description="Disordered" evidence="4">
    <location>
        <begin position="1123"/>
        <end position="1144"/>
    </location>
</feature>
<dbReference type="Proteomes" id="UP000184501">
    <property type="component" value="Unassembled WGS sequence"/>
</dbReference>
<dbReference type="EMBL" id="FQVN01000003">
    <property type="protein sequence ID" value="SHF27294.1"/>
    <property type="molecule type" value="Genomic_DNA"/>
</dbReference>
<dbReference type="SUPFAM" id="SSF47336">
    <property type="entry name" value="ACP-like"/>
    <property type="match status" value="1"/>
</dbReference>
<dbReference type="FunFam" id="3.30.300.30:FF:000010">
    <property type="entry name" value="Enterobactin synthetase component F"/>
    <property type="match status" value="1"/>
</dbReference>
<dbReference type="GO" id="GO:0003824">
    <property type="term" value="F:catalytic activity"/>
    <property type="evidence" value="ECO:0007669"/>
    <property type="project" value="InterPro"/>
</dbReference>
<dbReference type="NCBIfam" id="TIGR01733">
    <property type="entry name" value="AA-adenyl-dom"/>
    <property type="match status" value="1"/>
</dbReference>
<dbReference type="FunFam" id="3.40.50.12780:FF:000012">
    <property type="entry name" value="Non-ribosomal peptide synthetase"/>
    <property type="match status" value="1"/>
</dbReference>
<dbReference type="Gene3D" id="3.40.50.12780">
    <property type="entry name" value="N-terminal domain of ligase-like"/>
    <property type="match status" value="1"/>
</dbReference>
<dbReference type="InterPro" id="IPR023213">
    <property type="entry name" value="CAT-like_dom_sf"/>
</dbReference>
<dbReference type="InterPro" id="IPR010071">
    <property type="entry name" value="AA_adenyl_dom"/>
</dbReference>
<evidence type="ECO:0000256" key="2">
    <source>
        <dbReference type="ARBA" id="ARBA00022450"/>
    </source>
</evidence>
<feature type="region of interest" description="Disordered" evidence="4">
    <location>
        <begin position="969"/>
        <end position="992"/>
    </location>
</feature>
<dbReference type="Gene3D" id="1.10.1200.10">
    <property type="entry name" value="ACP-like"/>
    <property type="match status" value="1"/>
</dbReference>
<dbReference type="PROSITE" id="PS00455">
    <property type="entry name" value="AMP_BINDING"/>
    <property type="match status" value="1"/>
</dbReference>
<feature type="domain" description="Carrier" evidence="5">
    <location>
        <begin position="1046"/>
        <end position="1120"/>
    </location>
</feature>